<feature type="compositionally biased region" description="Polar residues" evidence="1">
    <location>
        <begin position="54"/>
        <end position="63"/>
    </location>
</feature>
<accession>A0AAV7U098</accession>
<protein>
    <submittedName>
        <fullName evidence="2">Uncharacterized protein</fullName>
    </submittedName>
</protein>
<sequence length="85" mass="9025">MRRGAPLSAPGGATTRLQRPAEGGRWDPIKLCIFLEKPGIRSRKCRAGLAAETTGPNGRTAATNPGDLDPASVRARTRPVQGYEV</sequence>
<name>A0AAV7U098_PLEWA</name>
<dbReference type="Proteomes" id="UP001066276">
    <property type="component" value="Chromosome 3_2"/>
</dbReference>
<evidence type="ECO:0000256" key="1">
    <source>
        <dbReference type="SAM" id="MobiDB-lite"/>
    </source>
</evidence>
<organism evidence="2 3">
    <name type="scientific">Pleurodeles waltl</name>
    <name type="common">Iberian ribbed newt</name>
    <dbReference type="NCBI Taxonomy" id="8319"/>
    <lineage>
        <taxon>Eukaryota</taxon>
        <taxon>Metazoa</taxon>
        <taxon>Chordata</taxon>
        <taxon>Craniata</taxon>
        <taxon>Vertebrata</taxon>
        <taxon>Euteleostomi</taxon>
        <taxon>Amphibia</taxon>
        <taxon>Batrachia</taxon>
        <taxon>Caudata</taxon>
        <taxon>Salamandroidea</taxon>
        <taxon>Salamandridae</taxon>
        <taxon>Pleurodelinae</taxon>
        <taxon>Pleurodeles</taxon>
    </lineage>
</organism>
<keyword evidence="3" id="KW-1185">Reference proteome</keyword>
<dbReference type="EMBL" id="JANPWB010000006">
    <property type="protein sequence ID" value="KAJ1182210.1"/>
    <property type="molecule type" value="Genomic_DNA"/>
</dbReference>
<evidence type="ECO:0000313" key="2">
    <source>
        <dbReference type="EMBL" id="KAJ1182210.1"/>
    </source>
</evidence>
<feature type="region of interest" description="Disordered" evidence="1">
    <location>
        <begin position="50"/>
        <end position="85"/>
    </location>
</feature>
<reference evidence="2" key="1">
    <citation type="journal article" date="2022" name="bioRxiv">
        <title>Sequencing and chromosome-scale assembly of the giantPleurodeles waltlgenome.</title>
        <authorList>
            <person name="Brown T."/>
            <person name="Elewa A."/>
            <person name="Iarovenko S."/>
            <person name="Subramanian E."/>
            <person name="Araus A.J."/>
            <person name="Petzold A."/>
            <person name="Susuki M."/>
            <person name="Suzuki K.-i.T."/>
            <person name="Hayashi T."/>
            <person name="Toyoda A."/>
            <person name="Oliveira C."/>
            <person name="Osipova E."/>
            <person name="Leigh N.D."/>
            <person name="Simon A."/>
            <person name="Yun M.H."/>
        </authorList>
    </citation>
    <scope>NUCLEOTIDE SEQUENCE</scope>
    <source>
        <strain evidence="2">20211129_DDA</strain>
        <tissue evidence="2">Liver</tissue>
    </source>
</reference>
<feature type="region of interest" description="Disordered" evidence="1">
    <location>
        <begin position="1"/>
        <end position="22"/>
    </location>
</feature>
<proteinExistence type="predicted"/>
<gene>
    <name evidence="2" type="ORF">NDU88_007404</name>
</gene>
<dbReference type="AlphaFoldDB" id="A0AAV7U098"/>
<comment type="caution">
    <text evidence="2">The sequence shown here is derived from an EMBL/GenBank/DDBJ whole genome shotgun (WGS) entry which is preliminary data.</text>
</comment>
<evidence type="ECO:0000313" key="3">
    <source>
        <dbReference type="Proteomes" id="UP001066276"/>
    </source>
</evidence>